<dbReference type="OrthoDB" id="3233425at2"/>
<gene>
    <name evidence="1" type="ORF">CGZ88_0895</name>
</gene>
<dbReference type="RefSeq" id="WP_101671228.1">
    <property type="nucleotide sequence ID" value="NZ_NMYC01000003.1"/>
</dbReference>
<dbReference type="AlphaFoldDB" id="A0A2N5IZH5"/>
<sequence>MVDEININPQQDREMVRKLRHLNTDIDRTRNARWQPAQHASPEFFGRDLDKQIKQMSENYRKSRENLKTTLEAYAKWLEEVVAGFEASEETQQVAIDAKTAAVADAADAAEFRRDLHEHERKAGGQTLTGTLRVSIEDVHDTILDFIANQDQA</sequence>
<keyword evidence="2" id="KW-1185">Reference proteome</keyword>
<evidence type="ECO:0000313" key="2">
    <source>
        <dbReference type="Proteomes" id="UP000234935"/>
    </source>
</evidence>
<accession>A0A2N5IZH5</accession>
<reference evidence="1 2" key="1">
    <citation type="submission" date="2017-07" db="EMBL/GenBank/DDBJ databases">
        <title>Bifidobacterium novel species.</title>
        <authorList>
            <person name="Lugli G.A."/>
            <person name="Milani C."/>
            <person name="Duranti S."/>
            <person name="Mangifesta M."/>
        </authorList>
    </citation>
    <scope>NUCLEOTIDE SEQUENCE [LARGE SCALE GENOMIC DNA]</scope>
    <source>
        <strain evidence="2">Goo31D</strain>
    </source>
</reference>
<name>A0A2N5IZH5_9BIFI</name>
<dbReference type="EMBL" id="NMYC01000003">
    <property type="protein sequence ID" value="PLS27368.1"/>
    <property type="molecule type" value="Genomic_DNA"/>
</dbReference>
<organism evidence="1 2">
    <name type="scientific">Bifidobacterium anseris</name>
    <dbReference type="NCBI Taxonomy" id="2020963"/>
    <lineage>
        <taxon>Bacteria</taxon>
        <taxon>Bacillati</taxon>
        <taxon>Actinomycetota</taxon>
        <taxon>Actinomycetes</taxon>
        <taxon>Bifidobacteriales</taxon>
        <taxon>Bifidobacteriaceae</taxon>
        <taxon>Bifidobacterium</taxon>
    </lineage>
</organism>
<dbReference type="Proteomes" id="UP000234935">
    <property type="component" value="Unassembled WGS sequence"/>
</dbReference>
<protein>
    <submittedName>
        <fullName evidence="1">Uncharacterized protein</fullName>
    </submittedName>
</protein>
<comment type="caution">
    <text evidence="1">The sequence shown here is derived from an EMBL/GenBank/DDBJ whole genome shotgun (WGS) entry which is preliminary data.</text>
</comment>
<evidence type="ECO:0000313" key="1">
    <source>
        <dbReference type="EMBL" id="PLS27368.1"/>
    </source>
</evidence>
<proteinExistence type="predicted"/>